<protein>
    <submittedName>
        <fullName evidence="1">Uncharacterized protein</fullName>
    </submittedName>
</protein>
<sequence>MRARRRGERWREGPSPSRRSADVAVHILFVFPHLLVAAWSSLRIFCAETVTRCPYKQRGRLCPGGAEDPAGVWRCTTADGGMQGGQLGMGPRKCRFTVSSSDLICGDSFPHM</sequence>
<dbReference type="EMBL" id="CM009757">
    <property type="protein sequence ID" value="PUZ36305.1"/>
    <property type="molecule type" value="Genomic_DNA"/>
</dbReference>
<organism evidence="1 2">
    <name type="scientific">Panicum hallii var. hallii</name>
    <dbReference type="NCBI Taxonomy" id="1504633"/>
    <lineage>
        <taxon>Eukaryota</taxon>
        <taxon>Viridiplantae</taxon>
        <taxon>Streptophyta</taxon>
        <taxon>Embryophyta</taxon>
        <taxon>Tracheophyta</taxon>
        <taxon>Spermatophyta</taxon>
        <taxon>Magnoliopsida</taxon>
        <taxon>Liliopsida</taxon>
        <taxon>Poales</taxon>
        <taxon>Poaceae</taxon>
        <taxon>PACMAD clade</taxon>
        <taxon>Panicoideae</taxon>
        <taxon>Panicodae</taxon>
        <taxon>Paniceae</taxon>
        <taxon>Panicinae</taxon>
        <taxon>Panicum</taxon>
        <taxon>Panicum sect. Panicum</taxon>
    </lineage>
</organism>
<dbReference type="Gramene" id="PUZ36305">
    <property type="protein sequence ID" value="PUZ36305"/>
    <property type="gene ID" value="GQ55_9G027300"/>
</dbReference>
<evidence type="ECO:0000313" key="1">
    <source>
        <dbReference type="EMBL" id="PUZ36305.1"/>
    </source>
</evidence>
<reference evidence="1 2" key="1">
    <citation type="submission" date="2018-04" db="EMBL/GenBank/DDBJ databases">
        <title>WGS assembly of Panicum hallii var. hallii HAL2.</title>
        <authorList>
            <person name="Lovell J."/>
            <person name="Jenkins J."/>
            <person name="Lowry D."/>
            <person name="Mamidi S."/>
            <person name="Sreedasyam A."/>
            <person name="Weng X."/>
            <person name="Barry K."/>
            <person name="Bonette J."/>
            <person name="Campitelli B."/>
            <person name="Daum C."/>
            <person name="Gordon S."/>
            <person name="Gould B."/>
            <person name="Lipzen A."/>
            <person name="MacQueen A."/>
            <person name="Palacio-Mejia J."/>
            <person name="Plott C."/>
            <person name="Shakirov E."/>
            <person name="Shu S."/>
            <person name="Yoshinaga Y."/>
            <person name="Zane M."/>
            <person name="Rokhsar D."/>
            <person name="Grimwood J."/>
            <person name="Schmutz J."/>
            <person name="Juenger T."/>
        </authorList>
    </citation>
    <scope>NUCLEOTIDE SEQUENCE [LARGE SCALE GENOMIC DNA]</scope>
    <source>
        <strain evidence="2">cv. HAL2</strain>
    </source>
</reference>
<name>A0A2T7BZ06_9POAL</name>
<gene>
    <name evidence="1" type="ORF">GQ55_9G027300</name>
</gene>
<keyword evidence="2" id="KW-1185">Reference proteome</keyword>
<dbReference type="AlphaFoldDB" id="A0A2T7BZ06"/>
<proteinExistence type="predicted"/>
<dbReference type="Proteomes" id="UP000244336">
    <property type="component" value="Chromosome 9"/>
</dbReference>
<evidence type="ECO:0000313" key="2">
    <source>
        <dbReference type="Proteomes" id="UP000244336"/>
    </source>
</evidence>
<accession>A0A2T7BZ06</accession>